<keyword evidence="1" id="KW-0472">Membrane</keyword>
<evidence type="ECO:0000256" key="1">
    <source>
        <dbReference type="SAM" id="Phobius"/>
    </source>
</evidence>
<keyword evidence="1" id="KW-1133">Transmembrane helix</keyword>
<evidence type="ECO:0000313" key="3">
    <source>
        <dbReference type="Proteomes" id="UP000663852"/>
    </source>
</evidence>
<feature type="transmembrane region" description="Helical" evidence="1">
    <location>
        <begin position="22"/>
        <end position="48"/>
    </location>
</feature>
<proteinExistence type="predicted"/>
<comment type="caution">
    <text evidence="2">The sequence shown here is derived from an EMBL/GenBank/DDBJ whole genome shotgun (WGS) entry which is preliminary data.</text>
</comment>
<gene>
    <name evidence="2" type="ORF">EDS130_LOCUS5912</name>
</gene>
<protein>
    <submittedName>
        <fullName evidence="2">Uncharacterized protein</fullName>
    </submittedName>
</protein>
<dbReference type="AlphaFoldDB" id="A0A813UDE1"/>
<evidence type="ECO:0000313" key="2">
    <source>
        <dbReference type="EMBL" id="CAF0822154.1"/>
    </source>
</evidence>
<dbReference type="Proteomes" id="UP000663852">
    <property type="component" value="Unassembled WGS sequence"/>
</dbReference>
<dbReference type="EMBL" id="CAJNOJ010000016">
    <property type="protein sequence ID" value="CAF0822154.1"/>
    <property type="molecule type" value="Genomic_DNA"/>
</dbReference>
<sequence length="185" mass="20975">MTKIFVYSFASLRHFSLISFELLIPCPFIMFFDILAMFIVTLLSSLFLSSTSISALPSSASSLQLITNSPSADFTSSLRLLKHRPVTSVDRSEVFIDEKSQYQQKRSPSSPRVHANSAVATLAESSSIDNAVDYDQFQEPIRLSSSLRKLVETNPLARAWLTMLLQKLMQEQPVPYIFKYGRRRK</sequence>
<name>A0A813UDE1_ADIRI</name>
<accession>A0A813UDE1</accession>
<keyword evidence="1" id="KW-0812">Transmembrane</keyword>
<organism evidence="2 3">
    <name type="scientific">Adineta ricciae</name>
    <name type="common">Rotifer</name>
    <dbReference type="NCBI Taxonomy" id="249248"/>
    <lineage>
        <taxon>Eukaryota</taxon>
        <taxon>Metazoa</taxon>
        <taxon>Spiralia</taxon>
        <taxon>Gnathifera</taxon>
        <taxon>Rotifera</taxon>
        <taxon>Eurotatoria</taxon>
        <taxon>Bdelloidea</taxon>
        <taxon>Adinetida</taxon>
        <taxon>Adinetidae</taxon>
        <taxon>Adineta</taxon>
    </lineage>
</organism>
<reference evidence="2" key="1">
    <citation type="submission" date="2021-02" db="EMBL/GenBank/DDBJ databases">
        <authorList>
            <person name="Nowell W R."/>
        </authorList>
    </citation>
    <scope>NUCLEOTIDE SEQUENCE</scope>
</reference>